<evidence type="ECO:0000313" key="2">
    <source>
        <dbReference type="Proteomes" id="UP000059680"/>
    </source>
</evidence>
<dbReference type="AlphaFoldDB" id="A0A0P0WGX9"/>
<accession>A0A0P0WGX9</accession>
<dbReference type="InParanoid" id="A0A0P0WGX9"/>
<organism evidence="1 2">
    <name type="scientific">Oryza sativa subsp. japonica</name>
    <name type="common">Rice</name>
    <dbReference type="NCBI Taxonomy" id="39947"/>
    <lineage>
        <taxon>Eukaryota</taxon>
        <taxon>Viridiplantae</taxon>
        <taxon>Streptophyta</taxon>
        <taxon>Embryophyta</taxon>
        <taxon>Tracheophyta</taxon>
        <taxon>Spermatophyta</taxon>
        <taxon>Magnoliopsida</taxon>
        <taxon>Liliopsida</taxon>
        <taxon>Poales</taxon>
        <taxon>Poaceae</taxon>
        <taxon>BOP clade</taxon>
        <taxon>Oryzoideae</taxon>
        <taxon>Oryzeae</taxon>
        <taxon>Oryzinae</taxon>
        <taxon>Oryza</taxon>
        <taxon>Oryza sativa</taxon>
    </lineage>
</organism>
<dbReference type="STRING" id="39947.A0A0P0WGX9"/>
<dbReference type="PaxDb" id="39947-A0A0P0WGX9"/>
<reference evidence="1 2" key="3">
    <citation type="journal article" date="2013" name="Rice">
        <title>Improvement of the Oryza sativa Nipponbare reference genome using next generation sequence and optical map data.</title>
        <authorList>
            <person name="Kawahara Y."/>
            <person name="de la Bastide M."/>
            <person name="Hamilton J.P."/>
            <person name="Kanamori H."/>
            <person name="McCombie W.R."/>
            <person name="Ouyang S."/>
            <person name="Schwartz D.C."/>
            <person name="Tanaka T."/>
            <person name="Wu J."/>
            <person name="Zhou S."/>
            <person name="Childs K.L."/>
            <person name="Davidson R.M."/>
            <person name="Lin H."/>
            <person name="Quesada-Ocampo L."/>
            <person name="Vaillancourt B."/>
            <person name="Sakai H."/>
            <person name="Lee S.S."/>
            <person name="Kim J."/>
            <person name="Numa H."/>
            <person name="Itoh T."/>
            <person name="Buell C.R."/>
            <person name="Matsumoto T."/>
        </authorList>
    </citation>
    <scope>NUCLEOTIDE SEQUENCE [LARGE SCALE GENOMIC DNA]</scope>
    <source>
        <strain evidence="2">cv. Nipponbare</strain>
    </source>
</reference>
<name>A0A0P0WGX9_ORYSJ</name>
<reference evidence="1 2" key="2">
    <citation type="journal article" date="2013" name="Plant Cell Physiol.">
        <title>Rice Annotation Project Database (RAP-DB): an integrative and interactive database for rice genomics.</title>
        <authorList>
            <person name="Sakai H."/>
            <person name="Lee S.S."/>
            <person name="Tanaka T."/>
            <person name="Numa H."/>
            <person name="Kim J."/>
            <person name="Kawahara Y."/>
            <person name="Wakimoto H."/>
            <person name="Yang C.C."/>
            <person name="Iwamoto M."/>
            <person name="Abe T."/>
            <person name="Yamada Y."/>
            <person name="Muto A."/>
            <person name="Inokuchi H."/>
            <person name="Ikemura T."/>
            <person name="Matsumoto T."/>
            <person name="Sasaki T."/>
            <person name="Itoh T."/>
        </authorList>
    </citation>
    <scope>NUCLEOTIDE SEQUENCE [LARGE SCALE GENOMIC DNA]</scope>
    <source>
        <strain evidence="2">cv. Nipponbare</strain>
    </source>
</reference>
<evidence type="ECO:0000313" key="1">
    <source>
        <dbReference type="EMBL" id="BAS91899.1"/>
    </source>
</evidence>
<dbReference type="FunCoup" id="A0A0P0WGX9">
    <property type="interactions" value="331"/>
</dbReference>
<gene>
    <name evidence="1" type="ordered locus">Os05g0108450</name>
    <name evidence="1" type="ORF">OSNPB_050108450</name>
</gene>
<keyword evidence="2" id="KW-1185">Reference proteome</keyword>
<proteinExistence type="predicted"/>
<sequence length="284" mass="31477">MRQRLHQRLLVVGRHVLVPGDGHHRRALPLVAVALLHGVRVRLLRAQPAGGGDVGEGVVHEAAIAPVVPVRAAVDQLLLRQRRQVPRHDRVDPLHRRHRRERPAAAALPLVLHLRHRVLLPPVHLLRHLAVAHLPVPELLRRVVLAVRPRRRRREAEVGRLELVVGEVGELVEPQPVAGDLLVDVVDVVEVVLEHLEPPHLLLEARVRLPVLCHPLLEQLDQPVVRRQVLLRVPDNGELAAAAAGGARGAAAQAQQQEDDAHGHLRLHVDLCLNFSSSPSSFFN</sequence>
<protein>
    <submittedName>
        <fullName evidence="1">Os05g0108450 protein</fullName>
    </submittedName>
</protein>
<dbReference type="EMBL" id="AP014961">
    <property type="protein sequence ID" value="BAS91899.1"/>
    <property type="molecule type" value="Genomic_DNA"/>
</dbReference>
<reference evidence="2" key="1">
    <citation type="journal article" date="2005" name="Nature">
        <title>The map-based sequence of the rice genome.</title>
        <authorList>
            <consortium name="International rice genome sequencing project (IRGSP)"/>
            <person name="Matsumoto T."/>
            <person name="Wu J."/>
            <person name="Kanamori H."/>
            <person name="Katayose Y."/>
            <person name="Fujisawa M."/>
            <person name="Namiki N."/>
            <person name="Mizuno H."/>
            <person name="Yamamoto K."/>
            <person name="Antonio B.A."/>
            <person name="Baba T."/>
            <person name="Sakata K."/>
            <person name="Nagamura Y."/>
            <person name="Aoki H."/>
            <person name="Arikawa K."/>
            <person name="Arita K."/>
            <person name="Bito T."/>
            <person name="Chiden Y."/>
            <person name="Fujitsuka N."/>
            <person name="Fukunaka R."/>
            <person name="Hamada M."/>
            <person name="Harada C."/>
            <person name="Hayashi A."/>
            <person name="Hijishita S."/>
            <person name="Honda M."/>
            <person name="Hosokawa S."/>
            <person name="Ichikawa Y."/>
            <person name="Idonuma A."/>
            <person name="Iijima M."/>
            <person name="Ikeda M."/>
            <person name="Ikeno M."/>
            <person name="Ito K."/>
            <person name="Ito S."/>
            <person name="Ito T."/>
            <person name="Ito Y."/>
            <person name="Ito Y."/>
            <person name="Iwabuchi A."/>
            <person name="Kamiya K."/>
            <person name="Karasawa W."/>
            <person name="Kurita K."/>
            <person name="Katagiri S."/>
            <person name="Kikuta A."/>
            <person name="Kobayashi H."/>
            <person name="Kobayashi N."/>
            <person name="Machita K."/>
            <person name="Maehara T."/>
            <person name="Masukawa M."/>
            <person name="Mizubayashi T."/>
            <person name="Mukai Y."/>
            <person name="Nagasaki H."/>
            <person name="Nagata Y."/>
            <person name="Naito S."/>
            <person name="Nakashima M."/>
            <person name="Nakama Y."/>
            <person name="Nakamichi Y."/>
            <person name="Nakamura M."/>
            <person name="Meguro A."/>
            <person name="Negishi M."/>
            <person name="Ohta I."/>
            <person name="Ohta T."/>
            <person name="Okamoto M."/>
            <person name="Ono N."/>
            <person name="Saji S."/>
            <person name="Sakaguchi M."/>
            <person name="Sakai K."/>
            <person name="Shibata M."/>
            <person name="Shimokawa T."/>
            <person name="Song J."/>
            <person name="Takazaki Y."/>
            <person name="Terasawa K."/>
            <person name="Tsugane M."/>
            <person name="Tsuji K."/>
            <person name="Ueda S."/>
            <person name="Waki K."/>
            <person name="Yamagata H."/>
            <person name="Yamamoto M."/>
            <person name="Yamamoto S."/>
            <person name="Yamane H."/>
            <person name="Yoshiki S."/>
            <person name="Yoshihara R."/>
            <person name="Yukawa K."/>
            <person name="Zhong H."/>
            <person name="Yano M."/>
            <person name="Yuan Q."/>
            <person name="Ouyang S."/>
            <person name="Liu J."/>
            <person name="Jones K.M."/>
            <person name="Gansberger K."/>
            <person name="Moffat K."/>
            <person name="Hill J."/>
            <person name="Bera J."/>
            <person name="Fadrosh D."/>
            <person name="Jin S."/>
            <person name="Johri S."/>
            <person name="Kim M."/>
            <person name="Overton L."/>
            <person name="Reardon M."/>
            <person name="Tsitrin T."/>
            <person name="Vuong H."/>
            <person name="Weaver B."/>
            <person name="Ciecko A."/>
            <person name="Tallon L."/>
            <person name="Jackson J."/>
            <person name="Pai G."/>
            <person name="Aken S.V."/>
            <person name="Utterback T."/>
            <person name="Reidmuller S."/>
            <person name="Feldblyum T."/>
            <person name="Hsiao J."/>
            <person name="Zismann V."/>
            <person name="Iobst S."/>
            <person name="de Vazeille A.R."/>
            <person name="Buell C.R."/>
            <person name="Ying K."/>
            <person name="Li Y."/>
            <person name="Lu T."/>
            <person name="Huang Y."/>
            <person name="Zhao Q."/>
            <person name="Feng Q."/>
            <person name="Zhang L."/>
            <person name="Zhu J."/>
            <person name="Weng Q."/>
            <person name="Mu J."/>
            <person name="Lu Y."/>
            <person name="Fan D."/>
            <person name="Liu Y."/>
            <person name="Guan J."/>
            <person name="Zhang Y."/>
            <person name="Yu S."/>
            <person name="Liu X."/>
            <person name="Zhang Y."/>
            <person name="Hong G."/>
            <person name="Han B."/>
            <person name="Choisne N."/>
            <person name="Demange N."/>
            <person name="Orjeda G."/>
            <person name="Samain S."/>
            <person name="Cattolico L."/>
            <person name="Pelletier E."/>
            <person name="Couloux A."/>
            <person name="Segurens B."/>
            <person name="Wincker P."/>
            <person name="D'Hont A."/>
            <person name="Scarpelli C."/>
            <person name="Weissenbach J."/>
            <person name="Salanoubat M."/>
            <person name="Quetier F."/>
            <person name="Yu Y."/>
            <person name="Kim H.R."/>
            <person name="Rambo T."/>
            <person name="Currie J."/>
            <person name="Collura K."/>
            <person name="Luo M."/>
            <person name="Yang T."/>
            <person name="Ammiraju J.S.S."/>
            <person name="Engler F."/>
            <person name="Soderlund C."/>
            <person name="Wing R.A."/>
            <person name="Palmer L.E."/>
            <person name="de la Bastide M."/>
            <person name="Spiegel L."/>
            <person name="Nascimento L."/>
            <person name="Zutavern T."/>
            <person name="O'Shaughnessy A."/>
            <person name="Dike S."/>
            <person name="Dedhia N."/>
            <person name="Preston R."/>
            <person name="Balija V."/>
            <person name="McCombie W.R."/>
            <person name="Chow T."/>
            <person name="Chen H."/>
            <person name="Chung M."/>
            <person name="Chen C."/>
            <person name="Shaw J."/>
            <person name="Wu H."/>
            <person name="Hsiao K."/>
            <person name="Chao Y."/>
            <person name="Chu M."/>
            <person name="Cheng C."/>
            <person name="Hour A."/>
            <person name="Lee P."/>
            <person name="Lin S."/>
            <person name="Lin Y."/>
            <person name="Liou J."/>
            <person name="Liu S."/>
            <person name="Hsing Y."/>
            <person name="Raghuvanshi S."/>
            <person name="Mohanty A."/>
            <person name="Bharti A.K."/>
            <person name="Gaur A."/>
            <person name="Gupta V."/>
            <person name="Kumar D."/>
            <person name="Ravi V."/>
            <person name="Vij S."/>
            <person name="Kapur A."/>
            <person name="Khurana P."/>
            <person name="Khurana P."/>
            <person name="Khurana J.P."/>
            <person name="Tyagi A.K."/>
            <person name="Gaikwad K."/>
            <person name="Singh A."/>
            <person name="Dalal V."/>
            <person name="Srivastava S."/>
            <person name="Dixit A."/>
            <person name="Pal A.K."/>
            <person name="Ghazi I.A."/>
            <person name="Yadav M."/>
            <person name="Pandit A."/>
            <person name="Bhargava A."/>
            <person name="Sureshbabu K."/>
            <person name="Batra K."/>
            <person name="Sharma T.R."/>
            <person name="Mohapatra T."/>
            <person name="Singh N.K."/>
            <person name="Messing J."/>
            <person name="Nelson A.B."/>
            <person name="Fuks G."/>
            <person name="Kavchok S."/>
            <person name="Keizer G."/>
            <person name="Linton E."/>
            <person name="Llaca V."/>
            <person name="Song R."/>
            <person name="Tanyolac B."/>
            <person name="Young S."/>
            <person name="Ho-Il K."/>
            <person name="Hahn J.H."/>
            <person name="Sangsakoo G."/>
            <person name="Vanavichit A."/>
            <person name="de Mattos Luiz.A.T."/>
            <person name="Zimmer P.D."/>
            <person name="Malone G."/>
            <person name="Dellagostin O."/>
            <person name="de Oliveira A.C."/>
            <person name="Bevan M."/>
            <person name="Bancroft I."/>
            <person name="Minx P."/>
            <person name="Cordum H."/>
            <person name="Wilson R."/>
            <person name="Cheng Z."/>
            <person name="Jin W."/>
            <person name="Jiang J."/>
            <person name="Leong S.A."/>
            <person name="Iwama H."/>
            <person name="Gojobori T."/>
            <person name="Itoh T."/>
            <person name="Niimura Y."/>
            <person name="Fujii Y."/>
            <person name="Habara T."/>
            <person name="Sakai H."/>
            <person name="Sato Y."/>
            <person name="Wilson G."/>
            <person name="Kumar K."/>
            <person name="McCouch S."/>
            <person name="Juretic N."/>
            <person name="Hoen D."/>
            <person name="Wright S."/>
            <person name="Bruskiewich R."/>
            <person name="Bureau T."/>
            <person name="Miyao A."/>
            <person name="Hirochika H."/>
            <person name="Nishikawa T."/>
            <person name="Kadowaki K."/>
            <person name="Sugiura M."/>
            <person name="Burr B."/>
            <person name="Sasaki T."/>
        </authorList>
    </citation>
    <scope>NUCLEOTIDE SEQUENCE [LARGE SCALE GENOMIC DNA]</scope>
    <source>
        <strain evidence="2">cv. Nipponbare</strain>
    </source>
</reference>
<dbReference type="Gramene" id="Os05t0108450-01">
    <property type="protein sequence ID" value="Os05t0108450-01"/>
    <property type="gene ID" value="Os05g0108450"/>
</dbReference>
<dbReference type="Proteomes" id="UP000059680">
    <property type="component" value="Chromosome 5"/>
</dbReference>